<evidence type="ECO:0000313" key="11">
    <source>
        <dbReference type="Proteomes" id="UP000772181"/>
    </source>
</evidence>
<dbReference type="InterPro" id="IPR027271">
    <property type="entry name" value="Acetolactate_synth/TF_NikR_C"/>
</dbReference>
<dbReference type="EMBL" id="JACQWF010000018">
    <property type="protein sequence ID" value="MBI4594824.1"/>
    <property type="molecule type" value="Genomic_DNA"/>
</dbReference>
<comment type="catalytic activity">
    <reaction evidence="7 8">
        <text>2 pyruvate + H(+) = (2S)-2-acetolactate + CO2</text>
        <dbReference type="Rhea" id="RHEA:25249"/>
        <dbReference type="ChEBI" id="CHEBI:15361"/>
        <dbReference type="ChEBI" id="CHEBI:15378"/>
        <dbReference type="ChEBI" id="CHEBI:16526"/>
        <dbReference type="ChEBI" id="CHEBI:58476"/>
        <dbReference type="EC" id="2.2.1.6"/>
    </reaction>
</comment>
<evidence type="ECO:0000313" key="10">
    <source>
        <dbReference type="EMBL" id="MBI4594824.1"/>
    </source>
</evidence>
<dbReference type="InterPro" id="IPR045865">
    <property type="entry name" value="ACT-like_dom_sf"/>
</dbReference>
<evidence type="ECO:0000256" key="7">
    <source>
        <dbReference type="ARBA" id="ARBA00048670"/>
    </source>
</evidence>
<evidence type="ECO:0000256" key="8">
    <source>
        <dbReference type="RuleBase" id="RU368092"/>
    </source>
</evidence>
<dbReference type="EC" id="2.2.1.6" evidence="8"/>
<comment type="function">
    <text evidence="8">Catalyzes the conversion of 2 pyruvate molecules into acetolactate in the first common step of the biosynthetic pathway of the branched-amino acids such as leucine, isoleucine, and valine.</text>
</comment>
<dbReference type="GO" id="GO:0009097">
    <property type="term" value="P:isoleucine biosynthetic process"/>
    <property type="evidence" value="ECO:0007669"/>
    <property type="project" value="UniProtKB-UniRule"/>
</dbReference>
<evidence type="ECO:0000256" key="3">
    <source>
        <dbReference type="ARBA" id="ARBA00006341"/>
    </source>
</evidence>
<comment type="subunit">
    <text evidence="4 8">Dimer of large and small chains.</text>
</comment>
<evidence type="ECO:0000256" key="5">
    <source>
        <dbReference type="ARBA" id="ARBA00022605"/>
    </source>
</evidence>
<name>A0A933LPN2_UNCTE</name>
<dbReference type="Proteomes" id="UP000772181">
    <property type="component" value="Unassembled WGS sequence"/>
</dbReference>
<dbReference type="Gene3D" id="3.30.70.1150">
    <property type="entry name" value="ACT-like. Chain A, domain 2"/>
    <property type="match status" value="1"/>
</dbReference>
<dbReference type="InterPro" id="IPR039557">
    <property type="entry name" value="AHAS_ACT"/>
</dbReference>
<keyword evidence="5 8" id="KW-0028">Amino-acid biosynthesis</keyword>
<gene>
    <name evidence="10" type="primary">ilvN</name>
    <name evidence="10" type="ORF">HY730_00415</name>
</gene>
<keyword evidence="8 10" id="KW-0808">Transferase</keyword>
<dbReference type="InterPro" id="IPR054480">
    <property type="entry name" value="AHAS_small-like_ACT"/>
</dbReference>
<dbReference type="NCBIfam" id="NF008864">
    <property type="entry name" value="PRK11895.1"/>
    <property type="match status" value="1"/>
</dbReference>
<evidence type="ECO:0000259" key="9">
    <source>
        <dbReference type="PROSITE" id="PS51671"/>
    </source>
</evidence>
<sequence length="170" mass="18632">MRHTISVLVENKFGVLARIAGLFSGRGFNIESLSVAETLDPSMSHMTITTIGNDSVVEQITKHLNKLIEVIKVVDLTAEIIVEREMALIKVSAETAHRAEILRIADIFRSNVVDVSPKTYTLEVTGDEEKINAILNLLKPFGIKEIVRTGRIAMTRGIRTGKSAYDNGGG</sequence>
<evidence type="ECO:0000256" key="2">
    <source>
        <dbReference type="ARBA" id="ARBA00005025"/>
    </source>
</evidence>
<dbReference type="PROSITE" id="PS51671">
    <property type="entry name" value="ACT"/>
    <property type="match status" value="1"/>
</dbReference>
<protein>
    <recommendedName>
        <fullName evidence="8">Acetolactate synthase small subunit</fullName>
        <shortName evidence="8">AHAS</shortName>
        <shortName evidence="8">ALS</shortName>
        <ecNumber evidence="8">2.2.1.6</ecNumber>
    </recommendedName>
    <alternativeName>
        <fullName evidence="8">Acetohydroxy-acid synthase small subunit</fullName>
    </alternativeName>
</protein>
<evidence type="ECO:0000256" key="6">
    <source>
        <dbReference type="ARBA" id="ARBA00023304"/>
    </source>
</evidence>
<dbReference type="SUPFAM" id="SSF55021">
    <property type="entry name" value="ACT-like"/>
    <property type="match status" value="2"/>
</dbReference>
<comment type="pathway">
    <text evidence="2 8">Amino-acid biosynthesis; L-valine biosynthesis; L-valine from pyruvate: step 1/4.</text>
</comment>
<reference evidence="10" key="1">
    <citation type="submission" date="2020-07" db="EMBL/GenBank/DDBJ databases">
        <title>Huge and variable diversity of episymbiotic CPR bacteria and DPANN archaea in groundwater ecosystems.</title>
        <authorList>
            <person name="He C.Y."/>
            <person name="Keren R."/>
            <person name="Whittaker M."/>
            <person name="Farag I.F."/>
            <person name="Doudna J."/>
            <person name="Cate J.H.D."/>
            <person name="Banfield J.F."/>
        </authorList>
    </citation>
    <scope>NUCLEOTIDE SEQUENCE</scope>
    <source>
        <strain evidence="10">NC_groundwater_1482_Ag_S-0.65um_47_24</strain>
    </source>
</reference>
<accession>A0A933LPN2</accession>
<dbReference type="GO" id="GO:0005829">
    <property type="term" value="C:cytosol"/>
    <property type="evidence" value="ECO:0007669"/>
    <property type="project" value="TreeGrafter"/>
</dbReference>
<dbReference type="PANTHER" id="PTHR30239:SF0">
    <property type="entry name" value="ACETOLACTATE SYNTHASE SMALL SUBUNIT 1, CHLOROPLASTIC"/>
    <property type="match status" value="1"/>
</dbReference>
<dbReference type="FunFam" id="3.30.70.260:FF:000001">
    <property type="entry name" value="Acetolactate synthase, small subunit"/>
    <property type="match status" value="1"/>
</dbReference>
<dbReference type="InterPro" id="IPR019455">
    <property type="entry name" value="Acetolactate_synth_ssu_C"/>
</dbReference>
<proteinExistence type="inferred from homology"/>
<dbReference type="Pfam" id="PF22629">
    <property type="entry name" value="ACT_AHAS_ss"/>
    <property type="match status" value="1"/>
</dbReference>
<dbReference type="InterPro" id="IPR002912">
    <property type="entry name" value="ACT_dom"/>
</dbReference>
<dbReference type="InterPro" id="IPR004789">
    <property type="entry name" value="Acetalactate_synth_ssu"/>
</dbReference>
<feature type="domain" description="ACT" evidence="9">
    <location>
        <begin position="4"/>
        <end position="78"/>
    </location>
</feature>
<comment type="similarity">
    <text evidence="3 8">Belongs to the acetolactate synthase small subunit family.</text>
</comment>
<keyword evidence="6 8" id="KW-0100">Branched-chain amino acid biosynthesis</keyword>
<dbReference type="GO" id="GO:0003984">
    <property type="term" value="F:acetolactate synthase activity"/>
    <property type="evidence" value="ECO:0007669"/>
    <property type="project" value="UniProtKB-UniRule"/>
</dbReference>
<evidence type="ECO:0000256" key="1">
    <source>
        <dbReference type="ARBA" id="ARBA00004974"/>
    </source>
</evidence>
<dbReference type="Pfam" id="PF10369">
    <property type="entry name" value="ALS_ss_C"/>
    <property type="match status" value="1"/>
</dbReference>
<comment type="caution">
    <text evidence="10">The sequence shown here is derived from an EMBL/GenBank/DDBJ whole genome shotgun (WGS) entry which is preliminary data.</text>
</comment>
<dbReference type="Gene3D" id="3.30.70.260">
    <property type="match status" value="1"/>
</dbReference>
<dbReference type="FunFam" id="3.30.70.1150:FF:000001">
    <property type="entry name" value="Acetolactate synthase small subunit"/>
    <property type="match status" value="1"/>
</dbReference>
<comment type="pathway">
    <text evidence="1 8">Amino-acid biosynthesis; L-isoleucine biosynthesis; L-isoleucine from 2-oxobutanoate: step 1/4.</text>
</comment>
<dbReference type="AlphaFoldDB" id="A0A933LPN2"/>
<dbReference type="GO" id="GO:1990610">
    <property type="term" value="F:acetolactate synthase regulator activity"/>
    <property type="evidence" value="ECO:0007669"/>
    <property type="project" value="UniProtKB-UniRule"/>
</dbReference>
<dbReference type="PANTHER" id="PTHR30239">
    <property type="entry name" value="ACETOLACTATE SYNTHASE SMALL SUBUNIT"/>
    <property type="match status" value="1"/>
</dbReference>
<dbReference type="GO" id="GO:0009099">
    <property type="term" value="P:L-valine biosynthetic process"/>
    <property type="evidence" value="ECO:0007669"/>
    <property type="project" value="UniProtKB-UniRule"/>
</dbReference>
<evidence type="ECO:0000256" key="4">
    <source>
        <dbReference type="ARBA" id="ARBA00011744"/>
    </source>
</evidence>
<dbReference type="NCBIfam" id="TIGR00119">
    <property type="entry name" value="acolac_sm"/>
    <property type="match status" value="1"/>
</dbReference>
<organism evidence="10 11">
    <name type="scientific">Tectimicrobiota bacterium</name>
    <dbReference type="NCBI Taxonomy" id="2528274"/>
    <lineage>
        <taxon>Bacteria</taxon>
        <taxon>Pseudomonadati</taxon>
        <taxon>Nitrospinota/Tectimicrobiota group</taxon>
        <taxon>Candidatus Tectimicrobiota</taxon>
    </lineage>
</organism>
<dbReference type="CDD" id="cd04878">
    <property type="entry name" value="ACT_AHAS"/>
    <property type="match status" value="1"/>
</dbReference>